<dbReference type="Proteomes" id="UP000003741">
    <property type="component" value="Unassembled WGS sequence"/>
</dbReference>
<evidence type="ECO:0000313" key="1">
    <source>
        <dbReference type="EMBL" id="EIY29744.1"/>
    </source>
</evidence>
<sequence length="271" mass="31900">MENKNLISFKTDVIKYIESFKDEMIYSFPMYFKCNSIKRITIQKKDGEDILEGPICVIEGDTISLSIRNLNGEQIYLNYADLGFPIHVLQRQLLFHILHLDCFQNEIKINCILDRFEFINHSFFEDNNGTISYDFTNEYLPIPKNASYKYGLEIHENDKTYYIGMNYDLSIWIQYHDVHNKHQTIPISENCIFRASDRAIMYDDSNPLFPKVCVLGEKMDWLPQQWQNILPSSIEKAKSKEIFDSIIEIITSSRYTYKCIIDTDGEIIKGF</sequence>
<accession>I9F9B1</accession>
<proteinExistence type="predicted"/>
<organism evidence="1 2">
    <name type="scientific">Bacteroides cellulosilyticus CL02T12C19</name>
    <dbReference type="NCBI Taxonomy" id="997874"/>
    <lineage>
        <taxon>Bacteria</taxon>
        <taxon>Pseudomonadati</taxon>
        <taxon>Bacteroidota</taxon>
        <taxon>Bacteroidia</taxon>
        <taxon>Bacteroidales</taxon>
        <taxon>Bacteroidaceae</taxon>
        <taxon>Bacteroides</taxon>
    </lineage>
</organism>
<comment type="caution">
    <text evidence="1">The sequence shown here is derived from an EMBL/GenBank/DDBJ whole genome shotgun (WGS) entry which is preliminary data.</text>
</comment>
<dbReference type="HOGENOM" id="CLU_1025470_0_0_10"/>
<dbReference type="EMBL" id="AGXG01000067">
    <property type="protein sequence ID" value="EIY29744.1"/>
    <property type="molecule type" value="Genomic_DNA"/>
</dbReference>
<evidence type="ECO:0000313" key="2">
    <source>
        <dbReference type="Proteomes" id="UP000003741"/>
    </source>
</evidence>
<reference evidence="1 2" key="1">
    <citation type="submission" date="2012-02" db="EMBL/GenBank/DDBJ databases">
        <title>The Genome Sequence of Bacteroides cellulosilyticus CL02T12C19.</title>
        <authorList>
            <consortium name="The Broad Institute Genome Sequencing Platform"/>
            <person name="Earl A."/>
            <person name="Ward D."/>
            <person name="Feldgarden M."/>
            <person name="Gevers D."/>
            <person name="Zitomersky N.L."/>
            <person name="Coyne M.J."/>
            <person name="Comstock L.E."/>
            <person name="Young S.K."/>
            <person name="Zeng Q."/>
            <person name="Gargeya S."/>
            <person name="Fitzgerald M."/>
            <person name="Haas B."/>
            <person name="Abouelleil A."/>
            <person name="Alvarado L."/>
            <person name="Arachchi H.M."/>
            <person name="Berlin A."/>
            <person name="Chapman S.B."/>
            <person name="Gearin G."/>
            <person name="Goldberg J."/>
            <person name="Griggs A."/>
            <person name="Gujja S."/>
            <person name="Hansen M."/>
            <person name="Heiman D."/>
            <person name="Howarth C."/>
            <person name="Larimer J."/>
            <person name="Lui A."/>
            <person name="MacDonald P.J.P."/>
            <person name="McCowen C."/>
            <person name="Montmayeur A."/>
            <person name="Murphy C."/>
            <person name="Neiman D."/>
            <person name="Pearson M."/>
            <person name="Priest M."/>
            <person name="Roberts A."/>
            <person name="Saif S."/>
            <person name="Shea T."/>
            <person name="Sisk P."/>
            <person name="Stolte C."/>
            <person name="Sykes S."/>
            <person name="Wortman J."/>
            <person name="Nusbaum C."/>
            <person name="Birren B."/>
        </authorList>
    </citation>
    <scope>NUCLEOTIDE SEQUENCE [LARGE SCALE GENOMIC DNA]</scope>
    <source>
        <strain evidence="1 2">CL02T12C19</strain>
    </source>
</reference>
<dbReference type="AlphaFoldDB" id="I9F9B1"/>
<dbReference type="RefSeq" id="WP_007217550.1">
    <property type="nucleotide sequence ID" value="NZ_JH724087.1"/>
</dbReference>
<gene>
    <name evidence="1" type="ORF">HMPREF1062_03089</name>
</gene>
<keyword evidence="2" id="KW-1185">Reference proteome</keyword>
<protein>
    <submittedName>
        <fullName evidence="1">Uncharacterized protein</fullName>
    </submittedName>
</protein>
<dbReference type="PATRIC" id="fig|997874.3.peg.3176"/>
<name>I9F9B1_9BACE</name>